<evidence type="ECO:0000256" key="1">
    <source>
        <dbReference type="SAM" id="MobiDB-lite"/>
    </source>
</evidence>
<keyword evidence="2" id="KW-1133">Transmembrane helix</keyword>
<protein>
    <submittedName>
        <fullName evidence="3">Uncharacterized protein</fullName>
    </submittedName>
</protein>
<dbReference type="EMBL" id="JAFEKC020000025">
    <property type="protein sequence ID" value="KAK0507016.1"/>
    <property type="molecule type" value="Genomic_DNA"/>
</dbReference>
<evidence type="ECO:0000313" key="3">
    <source>
        <dbReference type="EMBL" id="KAK0507016.1"/>
    </source>
</evidence>
<gene>
    <name evidence="3" type="ORF">JMJ35_010474</name>
</gene>
<sequence length="221" mass="24441">MSTTRGVIALLLESPSARIKHQTPTVHASQIESPDLRYCSPILYPQSPLLSRRNMPRKSPPPRLPPLDPIRPLSPVSPLGTTYRTSPVSPLTPSPPLFRPVQFRSSETTPILKATHHAQPESRVPTPTPAPVPDPAPTEPEAENLPIPPVRPERPQSQICHSSVNALPQRPEWSDPALEAQIARKDNERKAQRELYILMALVLVLGMIFLIVWLSVSHAGQ</sequence>
<feature type="region of interest" description="Disordered" evidence="1">
    <location>
        <begin position="81"/>
        <end position="100"/>
    </location>
</feature>
<organism evidence="3 4">
    <name type="scientific">Cladonia borealis</name>
    <dbReference type="NCBI Taxonomy" id="184061"/>
    <lineage>
        <taxon>Eukaryota</taxon>
        <taxon>Fungi</taxon>
        <taxon>Dikarya</taxon>
        <taxon>Ascomycota</taxon>
        <taxon>Pezizomycotina</taxon>
        <taxon>Lecanoromycetes</taxon>
        <taxon>OSLEUM clade</taxon>
        <taxon>Lecanoromycetidae</taxon>
        <taxon>Lecanorales</taxon>
        <taxon>Lecanorineae</taxon>
        <taxon>Cladoniaceae</taxon>
        <taxon>Cladonia</taxon>
    </lineage>
</organism>
<feature type="transmembrane region" description="Helical" evidence="2">
    <location>
        <begin position="195"/>
        <end position="216"/>
    </location>
</feature>
<feature type="compositionally biased region" description="Pro residues" evidence="1">
    <location>
        <begin position="126"/>
        <end position="138"/>
    </location>
</feature>
<feature type="compositionally biased region" description="Pro residues" evidence="1">
    <location>
        <begin position="58"/>
        <end position="69"/>
    </location>
</feature>
<keyword evidence="4" id="KW-1185">Reference proteome</keyword>
<evidence type="ECO:0000256" key="2">
    <source>
        <dbReference type="SAM" id="Phobius"/>
    </source>
</evidence>
<name>A0AA39QRD7_9LECA</name>
<keyword evidence="2" id="KW-0812">Transmembrane</keyword>
<dbReference type="AlphaFoldDB" id="A0AA39QRD7"/>
<comment type="caution">
    <text evidence="3">The sequence shown here is derived from an EMBL/GenBank/DDBJ whole genome shotgun (WGS) entry which is preliminary data.</text>
</comment>
<evidence type="ECO:0000313" key="4">
    <source>
        <dbReference type="Proteomes" id="UP001166286"/>
    </source>
</evidence>
<keyword evidence="2" id="KW-0472">Membrane</keyword>
<reference evidence="3" key="1">
    <citation type="submission" date="2023-03" db="EMBL/GenBank/DDBJ databases">
        <title>Complete genome of Cladonia borealis.</title>
        <authorList>
            <person name="Park H."/>
        </authorList>
    </citation>
    <scope>NUCLEOTIDE SEQUENCE</scope>
    <source>
        <strain evidence="3">ANT050790</strain>
    </source>
</reference>
<feature type="region of interest" description="Disordered" evidence="1">
    <location>
        <begin position="47"/>
        <end position="72"/>
    </location>
</feature>
<accession>A0AA39QRD7</accession>
<dbReference type="Proteomes" id="UP001166286">
    <property type="component" value="Unassembled WGS sequence"/>
</dbReference>
<feature type="region of interest" description="Disordered" evidence="1">
    <location>
        <begin position="113"/>
        <end position="159"/>
    </location>
</feature>
<proteinExistence type="predicted"/>